<organism evidence="2 3">
    <name type="scientific">Paenarthrobacter nitroguajacolicus</name>
    <name type="common">Arthrobacter nitroguajacolicus</name>
    <dbReference type="NCBI Taxonomy" id="211146"/>
    <lineage>
        <taxon>Bacteria</taxon>
        <taxon>Bacillati</taxon>
        <taxon>Actinomycetota</taxon>
        <taxon>Actinomycetes</taxon>
        <taxon>Micrococcales</taxon>
        <taxon>Micrococcaceae</taxon>
        <taxon>Paenarthrobacter</taxon>
    </lineage>
</organism>
<dbReference type="OrthoDB" id="4952992at2"/>
<dbReference type="Proteomes" id="UP000316500">
    <property type="component" value="Unassembled WGS sequence"/>
</dbReference>
<evidence type="ECO:0000256" key="1">
    <source>
        <dbReference type="SAM" id="SignalP"/>
    </source>
</evidence>
<protein>
    <recommendedName>
        <fullName evidence="4">Lipoprotein</fullName>
    </recommendedName>
</protein>
<reference evidence="2 3" key="1">
    <citation type="submission" date="2019-07" db="EMBL/GenBank/DDBJ databases">
        <title>Diversity of Bacteria from Kongsfjorden, Arctic.</title>
        <authorList>
            <person name="Yu Y."/>
        </authorList>
    </citation>
    <scope>NUCLEOTIDE SEQUENCE [LARGE SCALE GENOMIC DNA]</scope>
    <source>
        <strain evidence="2 3">SM1928</strain>
    </source>
</reference>
<dbReference type="AlphaFoldDB" id="A0A558GS65"/>
<feature type="chain" id="PRO_5022047105" description="Lipoprotein" evidence="1">
    <location>
        <begin position="26"/>
        <end position="145"/>
    </location>
</feature>
<evidence type="ECO:0000313" key="3">
    <source>
        <dbReference type="Proteomes" id="UP000316500"/>
    </source>
</evidence>
<feature type="signal peptide" evidence="1">
    <location>
        <begin position="1"/>
        <end position="25"/>
    </location>
</feature>
<gene>
    <name evidence="2" type="ORF">FQP90_18290</name>
</gene>
<proteinExistence type="predicted"/>
<evidence type="ECO:0000313" key="2">
    <source>
        <dbReference type="EMBL" id="TVU59656.1"/>
    </source>
</evidence>
<evidence type="ECO:0008006" key="4">
    <source>
        <dbReference type="Google" id="ProtNLM"/>
    </source>
</evidence>
<sequence length="145" mass="14940">MKNSKFAFLVTTVVGGLLLTGCSGASGFTALERPSAASDDLPEGVNFGPETHLAKVLMVAEANGKKHFLGQDEEGRTACLAVYPVDNPAGWHSSCSVGGTGRGEILKTSGPDQKASVLVSDGFDTKDLEASGFTKVHANILVSDG</sequence>
<name>A0A558GS65_PAENT</name>
<dbReference type="EMBL" id="VNFK01000017">
    <property type="protein sequence ID" value="TVU59656.1"/>
    <property type="molecule type" value="Genomic_DNA"/>
</dbReference>
<dbReference type="PROSITE" id="PS51257">
    <property type="entry name" value="PROKAR_LIPOPROTEIN"/>
    <property type="match status" value="1"/>
</dbReference>
<accession>A0A558GS65</accession>
<keyword evidence="1" id="KW-0732">Signal</keyword>
<comment type="caution">
    <text evidence="2">The sequence shown here is derived from an EMBL/GenBank/DDBJ whole genome shotgun (WGS) entry which is preliminary data.</text>
</comment>